<dbReference type="EMBL" id="MSFL01000004">
    <property type="protein sequence ID" value="PWY89289.1"/>
    <property type="molecule type" value="Genomic_DNA"/>
</dbReference>
<feature type="region of interest" description="Disordered" evidence="1">
    <location>
        <begin position="1"/>
        <end position="26"/>
    </location>
</feature>
<dbReference type="Pfam" id="PF10384">
    <property type="entry name" value="Scm3"/>
    <property type="match status" value="1"/>
</dbReference>
<dbReference type="RefSeq" id="XP_025402476.1">
    <property type="nucleotide sequence ID" value="XM_025539169.1"/>
</dbReference>
<name>A0A317WSD7_9EURO</name>
<dbReference type="OrthoDB" id="2420608at2759"/>
<reference evidence="2 3" key="1">
    <citation type="submission" date="2016-12" db="EMBL/GenBank/DDBJ databases">
        <title>The genomes of Aspergillus section Nigri reveals drivers in fungal speciation.</title>
        <authorList>
            <consortium name="DOE Joint Genome Institute"/>
            <person name="Vesth T.C."/>
            <person name="Nybo J."/>
            <person name="Theobald S."/>
            <person name="Brandl J."/>
            <person name="Frisvad J.C."/>
            <person name="Nielsen K.F."/>
            <person name="Lyhne E.K."/>
            <person name="Kogle M.E."/>
            <person name="Kuo A."/>
            <person name="Riley R."/>
            <person name="Clum A."/>
            <person name="Nolan M."/>
            <person name="Lipzen A."/>
            <person name="Salamov A."/>
            <person name="Henrissat B."/>
            <person name="Wiebenga A."/>
            <person name="De Vries R.P."/>
            <person name="Grigoriev I.V."/>
            <person name="Mortensen U.H."/>
            <person name="Andersen M.R."/>
            <person name="Baker S.E."/>
        </authorList>
    </citation>
    <scope>NUCLEOTIDE SEQUENCE [LARGE SCALE GENOMIC DNA]</scope>
    <source>
        <strain evidence="2 3">CBS 117.55</strain>
    </source>
</reference>
<feature type="region of interest" description="Disordered" evidence="1">
    <location>
        <begin position="96"/>
        <end position="155"/>
    </location>
</feature>
<protein>
    <recommendedName>
        <fullName evidence="4">Myb-like DNA-binding domain protein</fullName>
    </recommendedName>
</protein>
<proteinExistence type="predicted"/>
<feature type="compositionally biased region" description="Acidic residues" evidence="1">
    <location>
        <begin position="294"/>
        <end position="307"/>
    </location>
</feature>
<evidence type="ECO:0008006" key="4">
    <source>
        <dbReference type="Google" id="ProtNLM"/>
    </source>
</evidence>
<feature type="compositionally biased region" description="Polar residues" evidence="1">
    <location>
        <begin position="259"/>
        <end position="274"/>
    </location>
</feature>
<dbReference type="GO" id="GO:0042393">
    <property type="term" value="F:histone binding"/>
    <property type="evidence" value="ECO:0007669"/>
    <property type="project" value="InterPro"/>
</dbReference>
<evidence type="ECO:0000256" key="1">
    <source>
        <dbReference type="SAM" id="MobiDB-lite"/>
    </source>
</evidence>
<dbReference type="GO" id="GO:0005634">
    <property type="term" value="C:nucleus"/>
    <property type="evidence" value="ECO:0007669"/>
    <property type="project" value="InterPro"/>
</dbReference>
<feature type="region of interest" description="Disordered" evidence="1">
    <location>
        <begin position="369"/>
        <end position="426"/>
    </location>
</feature>
<gene>
    <name evidence="2" type="ORF">BO70DRAFT_285601</name>
</gene>
<feature type="region of interest" description="Disordered" evidence="1">
    <location>
        <begin position="529"/>
        <end position="549"/>
    </location>
</feature>
<dbReference type="Proteomes" id="UP000247233">
    <property type="component" value="Unassembled WGS sequence"/>
</dbReference>
<evidence type="ECO:0000313" key="3">
    <source>
        <dbReference type="Proteomes" id="UP000247233"/>
    </source>
</evidence>
<accession>A0A317WSD7</accession>
<comment type="caution">
    <text evidence="2">The sequence shown here is derived from an EMBL/GenBank/DDBJ whole genome shotgun (WGS) entry which is preliminary data.</text>
</comment>
<dbReference type="VEuPathDB" id="FungiDB:BO70DRAFT_285601"/>
<evidence type="ECO:0000313" key="2">
    <source>
        <dbReference type="EMBL" id="PWY89289.1"/>
    </source>
</evidence>
<feature type="compositionally biased region" description="Basic and acidic residues" evidence="1">
    <location>
        <begin position="106"/>
        <end position="115"/>
    </location>
</feature>
<organism evidence="2 3">
    <name type="scientific">Aspergillus heteromorphus CBS 117.55</name>
    <dbReference type="NCBI Taxonomy" id="1448321"/>
    <lineage>
        <taxon>Eukaryota</taxon>
        <taxon>Fungi</taxon>
        <taxon>Dikarya</taxon>
        <taxon>Ascomycota</taxon>
        <taxon>Pezizomycotina</taxon>
        <taxon>Eurotiomycetes</taxon>
        <taxon>Eurotiomycetidae</taxon>
        <taxon>Eurotiales</taxon>
        <taxon>Aspergillaceae</taxon>
        <taxon>Aspergillus</taxon>
        <taxon>Aspergillus subgen. Circumdati</taxon>
    </lineage>
</organism>
<dbReference type="Gene3D" id="1.10.20.10">
    <property type="entry name" value="Histone, subunit A"/>
    <property type="match status" value="1"/>
</dbReference>
<dbReference type="InterPro" id="IPR018465">
    <property type="entry name" value="Scm3/HJURP"/>
</dbReference>
<feature type="region of interest" description="Disordered" evidence="1">
    <location>
        <begin position="183"/>
        <end position="203"/>
    </location>
</feature>
<feature type="compositionally biased region" description="Polar residues" evidence="1">
    <location>
        <begin position="382"/>
        <end position="393"/>
    </location>
</feature>
<sequence>MERPAKRPRLSTTVEPEGEADDIDIHEARAQNDLRLKSIFEGIFEKYGKDFTEVGDEIDLQSGKIVINNGHIQAMDGEDDTGEGSGWLFETDLAAPPDQEEAGDDGYSHLHHADAETGGDGVPPPAAAMPSQTGLVAAQSSQTPTDEAANDDRSSVDSLLDTAVCVQNDAGASRARQAMAYAPSKAGSEKANPAAEASAQSKRVKFSEAVEAIWRVPEISGGFSTPRVNRSRPAPSRNIVRSQSPPGTGSLWALPWSSRRGSSAQKTRARNPQAQRKHHSSPVVCDWSFAETPAGDESDDPLQEDYEPSPTPKGGKGEGPGGSGVRQGKAKGVLSVSSRAEEEQCDHCQQYFAPADYIVHLKQLLLSKPEGRPDQADPRAGGTQTNPVTTSAAKPNPSVATGEAPTEDATTVDDDPSPTKKRSRTYMSPDEARLIATLKIGQSKKWSEILAQLPQKTVTQLQNWHRIHWIDRRANPSPLTRPWTGPEREKLDQLAEQRGLAWPTIRAELRGRPHPEIEFELLRRWAGEADVPHKGDGKTATRSMGKDKS</sequence>
<dbReference type="AlphaFoldDB" id="A0A317WSD7"/>
<dbReference type="GO" id="GO:0046982">
    <property type="term" value="F:protein heterodimerization activity"/>
    <property type="evidence" value="ECO:0007669"/>
    <property type="project" value="InterPro"/>
</dbReference>
<feature type="region of interest" description="Disordered" evidence="1">
    <location>
        <begin position="220"/>
        <end position="345"/>
    </location>
</feature>
<keyword evidence="3" id="KW-1185">Reference proteome</keyword>
<dbReference type="InterPro" id="IPR009072">
    <property type="entry name" value="Histone-fold"/>
</dbReference>
<dbReference type="PANTHER" id="PTHR15992:SF5">
    <property type="entry name" value="HOLLIDAY JUNCTION RECOGNITION PROTEIN"/>
    <property type="match status" value="1"/>
</dbReference>
<dbReference type="GeneID" id="37061406"/>
<dbReference type="PANTHER" id="PTHR15992">
    <property type="entry name" value="HOLLIDAY JUNCTION RECOGNITION PROTEIN"/>
    <property type="match status" value="1"/>
</dbReference>
<feature type="compositionally biased region" description="Polar residues" evidence="1">
    <location>
        <begin position="130"/>
        <end position="145"/>
    </location>
</feature>